<sequence>MNEFVYVSGRHCLDFAGTILWRRTLRTELLENPDDLRRWVAGANLCDEMEPPSADSVRDARHLREAIYSAVGAALTGSTHRATEAEVGLLNTAAAGPLPTLTLTREGDTTSTGTPGNALSLLARDAIDLIGSPAMAKVKECSNPDCTRLFVDLSRGFSRRWCGMAECGNRIKAADYRRRKKLQSID</sequence>
<dbReference type="Proteomes" id="UP001066327">
    <property type="component" value="Unassembled WGS sequence"/>
</dbReference>
<dbReference type="Pfam" id="PF07336">
    <property type="entry name" value="ABATE"/>
    <property type="match status" value="1"/>
</dbReference>
<evidence type="ECO:0000313" key="2">
    <source>
        <dbReference type="EMBL" id="MCZ4584261.1"/>
    </source>
</evidence>
<dbReference type="InterPro" id="IPR010852">
    <property type="entry name" value="ABATE"/>
</dbReference>
<dbReference type="Gene3D" id="1.10.3300.10">
    <property type="entry name" value="Jann2411-like domain"/>
    <property type="match status" value="1"/>
</dbReference>
<dbReference type="EMBL" id="JAPWIS010000005">
    <property type="protein sequence ID" value="MCZ4584261.1"/>
    <property type="molecule type" value="Genomic_DNA"/>
</dbReference>
<name>A0AAX3Y7C8_RHOOP</name>
<dbReference type="EMBL" id="CP130953">
    <property type="protein sequence ID" value="WLF44002.1"/>
    <property type="molecule type" value="Genomic_DNA"/>
</dbReference>
<gene>
    <name evidence="2" type="ORF">O4328_11295</name>
    <name evidence="3" type="ORF">Q5707_18535</name>
</gene>
<dbReference type="RefSeq" id="WP_005561455.1">
    <property type="nucleotide sequence ID" value="NZ_CAJUXZ010000012.1"/>
</dbReference>
<dbReference type="Pfam" id="PF11706">
    <property type="entry name" value="zf-CGNR"/>
    <property type="match status" value="1"/>
</dbReference>
<reference evidence="2" key="1">
    <citation type="submission" date="2022-12" db="EMBL/GenBank/DDBJ databases">
        <authorList>
            <person name="Krivoruchko A.V."/>
            <person name="Elkin A."/>
        </authorList>
    </citation>
    <scope>NUCLEOTIDE SEQUENCE</scope>
    <source>
        <strain evidence="2">IEGM 249</strain>
    </source>
</reference>
<dbReference type="InterPro" id="IPR023286">
    <property type="entry name" value="ABATE_dom_sf"/>
</dbReference>
<evidence type="ECO:0000313" key="5">
    <source>
        <dbReference type="Proteomes" id="UP001231166"/>
    </source>
</evidence>
<dbReference type="PANTHER" id="PTHR35525:SF3">
    <property type="entry name" value="BLL6575 PROTEIN"/>
    <property type="match status" value="1"/>
</dbReference>
<feature type="domain" description="Zinc finger CGNR" evidence="1">
    <location>
        <begin position="138"/>
        <end position="180"/>
    </location>
</feature>
<proteinExistence type="predicted"/>
<organism evidence="3 5">
    <name type="scientific">Rhodococcus opacus</name>
    <name type="common">Nocardia opaca</name>
    <dbReference type="NCBI Taxonomy" id="37919"/>
    <lineage>
        <taxon>Bacteria</taxon>
        <taxon>Bacillati</taxon>
        <taxon>Actinomycetota</taxon>
        <taxon>Actinomycetes</taxon>
        <taxon>Mycobacteriales</taxon>
        <taxon>Nocardiaceae</taxon>
        <taxon>Rhodococcus</taxon>
    </lineage>
</organism>
<dbReference type="AlphaFoldDB" id="A0AAX3Y7C8"/>
<dbReference type="PANTHER" id="PTHR35525">
    <property type="entry name" value="BLL6575 PROTEIN"/>
    <property type="match status" value="1"/>
</dbReference>
<evidence type="ECO:0000259" key="1">
    <source>
        <dbReference type="Pfam" id="PF11706"/>
    </source>
</evidence>
<dbReference type="SUPFAM" id="SSF160904">
    <property type="entry name" value="Jann2411-like"/>
    <property type="match status" value="1"/>
</dbReference>
<accession>A0AAX3Y7C8</accession>
<dbReference type="InterPro" id="IPR021005">
    <property type="entry name" value="Znf_CGNR"/>
</dbReference>
<evidence type="ECO:0000313" key="4">
    <source>
        <dbReference type="Proteomes" id="UP001066327"/>
    </source>
</evidence>
<reference evidence="3" key="2">
    <citation type="submission" date="2023-07" db="EMBL/GenBank/DDBJ databases">
        <title>Genomic analysis of Rhodococcus opacus VOC-14 with glycol ethers degradation activity.</title>
        <authorList>
            <person name="Narkevich D.A."/>
            <person name="Hlushen A.M."/>
            <person name="Akhremchuk A.E."/>
            <person name="Sikolenko M.A."/>
            <person name="Valentovich L.N."/>
        </authorList>
    </citation>
    <scope>NUCLEOTIDE SEQUENCE</scope>
    <source>
        <strain evidence="3">VOC-14</strain>
    </source>
</reference>
<evidence type="ECO:0000313" key="3">
    <source>
        <dbReference type="EMBL" id="WLF44002.1"/>
    </source>
</evidence>
<protein>
    <submittedName>
        <fullName evidence="3">ABATE domain-containing protein</fullName>
    </submittedName>
</protein>
<dbReference type="Proteomes" id="UP001231166">
    <property type="component" value="Chromosome"/>
</dbReference>
<keyword evidence="4" id="KW-1185">Reference proteome</keyword>